<protein>
    <submittedName>
        <fullName evidence="2">Uncharacterized protein</fullName>
    </submittedName>
</protein>
<organism evidence="2 3">
    <name type="scientific">Tremella mesenterica</name>
    <name type="common">Jelly fungus</name>
    <dbReference type="NCBI Taxonomy" id="5217"/>
    <lineage>
        <taxon>Eukaryota</taxon>
        <taxon>Fungi</taxon>
        <taxon>Dikarya</taxon>
        <taxon>Basidiomycota</taxon>
        <taxon>Agaricomycotina</taxon>
        <taxon>Tremellomycetes</taxon>
        <taxon>Tremellales</taxon>
        <taxon>Tremellaceae</taxon>
        <taxon>Tremella</taxon>
    </lineage>
</organism>
<dbReference type="EMBL" id="SDIL01000121">
    <property type="protein sequence ID" value="RXK35806.1"/>
    <property type="molecule type" value="Genomic_DNA"/>
</dbReference>
<keyword evidence="3" id="KW-1185">Reference proteome</keyword>
<dbReference type="Proteomes" id="UP000289152">
    <property type="component" value="Unassembled WGS sequence"/>
</dbReference>
<dbReference type="VEuPathDB" id="FungiDB:TREMEDRAFT_64086"/>
<name>A0A4Q1BD60_TREME</name>
<feature type="region of interest" description="Disordered" evidence="1">
    <location>
        <begin position="79"/>
        <end position="100"/>
    </location>
</feature>
<dbReference type="InParanoid" id="A0A4Q1BD60"/>
<proteinExistence type="predicted"/>
<comment type="caution">
    <text evidence="2">The sequence shown here is derived from an EMBL/GenBank/DDBJ whole genome shotgun (WGS) entry which is preliminary data.</text>
</comment>
<evidence type="ECO:0000256" key="1">
    <source>
        <dbReference type="SAM" id="MobiDB-lite"/>
    </source>
</evidence>
<gene>
    <name evidence="2" type="ORF">M231_06945</name>
</gene>
<dbReference type="AlphaFoldDB" id="A0A4Q1BD60"/>
<accession>A0A4Q1BD60</accession>
<feature type="compositionally biased region" description="Low complexity" evidence="1">
    <location>
        <begin position="79"/>
        <end position="95"/>
    </location>
</feature>
<sequence length="237" mass="26020">MSPTLPPRFPPAVEPMRYMWNATFSHSFNDQGELKISNVELMNCSQVSIYSTDPNDPNDPFGIILTQESENGHILTSTSFSPSSSTLTHLPTGSSQAPSKMNTLTVPFPSTRSTSSPTLTTGSVLKGRGKEISLVLTDLEYEEYSEDVRSHIFVSAIPGTAWTDKGGGIPHEQKITVITQGLERFLREFANGSLQSVSIVRPAVLSSTHEREKIGSYGQTTSALSRRKGRDTYYSRL</sequence>
<reference evidence="2 3" key="1">
    <citation type="submission" date="2016-06" db="EMBL/GenBank/DDBJ databases">
        <title>Evolution of pathogenesis and genome organization in the Tremellales.</title>
        <authorList>
            <person name="Cuomo C."/>
            <person name="Litvintseva A."/>
            <person name="Heitman J."/>
            <person name="Chen Y."/>
            <person name="Sun S."/>
            <person name="Springer D."/>
            <person name="Dromer F."/>
            <person name="Young S."/>
            <person name="Zeng Q."/>
            <person name="Chapman S."/>
            <person name="Gujja S."/>
            <person name="Saif S."/>
            <person name="Birren B."/>
        </authorList>
    </citation>
    <scope>NUCLEOTIDE SEQUENCE [LARGE SCALE GENOMIC DNA]</scope>
    <source>
        <strain evidence="2 3">ATCC 28783</strain>
    </source>
</reference>
<evidence type="ECO:0000313" key="3">
    <source>
        <dbReference type="Proteomes" id="UP000289152"/>
    </source>
</evidence>
<evidence type="ECO:0000313" key="2">
    <source>
        <dbReference type="EMBL" id="RXK35806.1"/>
    </source>
</evidence>